<dbReference type="KEGG" id="dps:DP1839"/>
<organism evidence="1 2">
    <name type="scientific">Desulfotalea psychrophila (strain LSv54 / DSM 12343)</name>
    <dbReference type="NCBI Taxonomy" id="177439"/>
    <lineage>
        <taxon>Bacteria</taxon>
        <taxon>Pseudomonadati</taxon>
        <taxon>Thermodesulfobacteriota</taxon>
        <taxon>Desulfobulbia</taxon>
        <taxon>Desulfobulbales</taxon>
        <taxon>Desulfocapsaceae</taxon>
        <taxon>Desulfotalea</taxon>
    </lineage>
</organism>
<proteinExistence type="predicted"/>
<sequence length="146" mass="16616">MKKDDVPQDVGILQEWHAVSYAVEEDGSYALVPSAGWDAANLANDQAWKVIAADVMVALSRIESEGASPLVYHMARNQMDVALLASYVKMARWRVRRHLQAKHYKKLSTKILNRYATIFKMNIEQLDLVPKLAEMSQQSTRQEEVK</sequence>
<keyword evidence="2" id="KW-1185">Reference proteome</keyword>
<evidence type="ECO:0000313" key="1">
    <source>
        <dbReference type="EMBL" id="CAG36568.1"/>
    </source>
</evidence>
<dbReference type="STRING" id="177439.DP1839"/>
<dbReference type="RefSeq" id="WP_011189080.1">
    <property type="nucleotide sequence ID" value="NC_006138.1"/>
</dbReference>
<dbReference type="eggNOG" id="ENOG5030Q80">
    <property type="taxonomic scope" value="Bacteria"/>
</dbReference>
<dbReference type="EMBL" id="CR522870">
    <property type="protein sequence ID" value="CAG36568.1"/>
    <property type="molecule type" value="Genomic_DNA"/>
</dbReference>
<gene>
    <name evidence="1" type="ordered locus">DP1839</name>
</gene>
<accession>Q6AM57</accession>
<reference evidence="2" key="1">
    <citation type="journal article" date="2004" name="Environ. Microbiol.">
        <title>The genome of Desulfotalea psychrophila, a sulfate-reducing bacterium from permanently cold Arctic sediments.</title>
        <authorList>
            <person name="Rabus R."/>
            <person name="Ruepp A."/>
            <person name="Frickey T."/>
            <person name="Rattei T."/>
            <person name="Fartmann B."/>
            <person name="Stark M."/>
            <person name="Bauer M."/>
            <person name="Zibat A."/>
            <person name="Lombardot T."/>
            <person name="Becker I."/>
            <person name="Amann J."/>
            <person name="Gellner K."/>
            <person name="Teeling H."/>
            <person name="Leuschner W.D."/>
            <person name="Gloeckner F.-O."/>
            <person name="Lupas A.N."/>
            <person name="Amann R."/>
            <person name="Klenk H.-P."/>
        </authorList>
    </citation>
    <scope>NUCLEOTIDE SEQUENCE [LARGE SCALE GENOMIC DNA]</scope>
    <source>
        <strain evidence="2">DSM 12343 / LSv54</strain>
    </source>
</reference>
<evidence type="ECO:0000313" key="2">
    <source>
        <dbReference type="Proteomes" id="UP000000602"/>
    </source>
</evidence>
<dbReference type="AlphaFoldDB" id="Q6AM57"/>
<name>Q6AM57_DESPS</name>
<dbReference type="Proteomes" id="UP000000602">
    <property type="component" value="Chromosome"/>
</dbReference>
<dbReference type="OrthoDB" id="9180239at2"/>
<protein>
    <submittedName>
        <fullName evidence="1">Uncharacterized protein</fullName>
    </submittedName>
</protein>
<dbReference type="HOGENOM" id="CLU_157050_0_0_7"/>